<dbReference type="EMBL" id="JAVGVR010000001">
    <property type="protein sequence ID" value="MDQ6598742.1"/>
    <property type="molecule type" value="Genomic_DNA"/>
</dbReference>
<proteinExistence type="predicted"/>
<accession>A0AA90QUT4</accession>
<dbReference type="Proteomes" id="UP001178888">
    <property type="component" value="Unassembled WGS sequence"/>
</dbReference>
<keyword evidence="1" id="KW-0812">Transmembrane</keyword>
<dbReference type="Gene3D" id="1.20.1260.10">
    <property type="match status" value="2"/>
</dbReference>
<dbReference type="InterPro" id="IPR012347">
    <property type="entry name" value="Ferritin-like"/>
</dbReference>
<organism evidence="2 3">
    <name type="scientific">Bacillus salipaludis</name>
    <dbReference type="NCBI Taxonomy" id="2547811"/>
    <lineage>
        <taxon>Bacteria</taxon>
        <taxon>Bacillati</taxon>
        <taxon>Bacillota</taxon>
        <taxon>Bacilli</taxon>
        <taxon>Bacillales</taxon>
        <taxon>Bacillaceae</taxon>
        <taxon>Bacillus</taxon>
    </lineage>
</organism>
<feature type="transmembrane region" description="Helical" evidence="1">
    <location>
        <begin position="265"/>
        <end position="287"/>
    </location>
</feature>
<comment type="caution">
    <text evidence="2">The sequence shown here is derived from an EMBL/GenBank/DDBJ whole genome shotgun (WGS) entry which is preliminary data.</text>
</comment>
<sequence length="337" mass="38591">MESKDESVKLTSAEVSVLWGTYVNDSMVDCIMHHFLESYSDPDIHPILEQTKNIAKKHMNETEQLFLKEKIAVPEGFKVGKHVIPGAPKLFSDMFYMQYVLQICRFGIASHTVGLTSAAREDVRKMYKDFYDDASQLYNDVVNLMENKGTFVRIPYMTYPIKIDYVNKENFLTGWFGRKRSLLGIEVIHLMLNAFQNEIGRATCVGFPQVAQEREIREYFLRGKHLTKHILSSIHDVLLESDVPNAMSWDQSVTDSTIPPFSDHLMLYIIGILSNLGVATYGAGLSATMRRDISAMYASFITKAGAFGEDGMDLMIERRWREQPPTFEDRDRLAKRD</sequence>
<name>A0AA90QUT4_9BACI</name>
<dbReference type="RefSeq" id="WP_308913723.1">
    <property type="nucleotide sequence ID" value="NZ_JAVGVR010000001.1"/>
</dbReference>
<dbReference type="Pfam" id="PF11553">
    <property type="entry name" value="DUF3231"/>
    <property type="match status" value="2"/>
</dbReference>
<dbReference type="AlphaFoldDB" id="A0AA90QUT4"/>
<gene>
    <name evidence="2" type="ORF">RCG21_20655</name>
</gene>
<evidence type="ECO:0000313" key="2">
    <source>
        <dbReference type="EMBL" id="MDQ6598742.1"/>
    </source>
</evidence>
<keyword evidence="1" id="KW-0472">Membrane</keyword>
<reference evidence="2" key="1">
    <citation type="submission" date="2023-08" db="EMBL/GenBank/DDBJ databases">
        <title>Nitrogen cycling bacteria in agricultural field soils.</title>
        <authorList>
            <person name="Jang J."/>
        </authorList>
    </citation>
    <scope>NUCLEOTIDE SEQUENCE</scope>
    <source>
        <strain evidence="2">PS3-36</strain>
    </source>
</reference>
<keyword evidence="1" id="KW-1133">Transmembrane helix</keyword>
<evidence type="ECO:0000313" key="3">
    <source>
        <dbReference type="Proteomes" id="UP001178888"/>
    </source>
</evidence>
<keyword evidence="3" id="KW-1185">Reference proteome</keyword>
<protein>
    <submittedName>
        <fullName evidence="2">DUF3231 family protein</fullName>
    </submittedName>
</protein>
<dbReference type="InterPro" id="IPR021617">
    <property type="entry name" value="DUF3231"/>
</dbReference>
<evidence type="ECO:0000256" key="1">
    <source>
        <dbReference type="SAM" id="Phobius"/>
    </source>
</evidence>